<reference evidence="2 3" key="1">
    <citation type="submission" date="2019-04" db="EMBL/GenBank/DDBJ databases">
        <title>Isachenkonia alkalipeptolytica gen. nov. sp. nov. a new anaerobic, alkiliphilic organothrophic bacterium capable to reduce synthesized ferrihydrite isolated from a soda lake.</title>
        <authorList>
            <person name="Toshchakov S.V."/>
            <person name="Zavarzina D.G."/>
            <person name="Zhilina T.N."/>
            <person name="Kostrikina N.A."/>
            <person name="Kublanov I.V."/>
        </authorList>
    </citation>
    <scope>NUCLEOTIDE SEQUENCE [LARGE SCALE GENOMIC DNA]</scope>
    <source>
        <strain evidence="2 3">Z-1701</strain>
    </source>
</reference>
<name>A0AA44BCB9_9CLOT</name>
<proteinExistence type="predicted"/>
<dbReference type="Proteomes" id="UP000449710">
    <property type="component" value="Unassembled WGS sequence"/>
</dbReference>
<comment type="caution">
    <text evidence="2">The sequence shown here is derived from an EMBL/GenBank/DDBJ whole genome shotgun (WGS) entry which is preliminary data.</text>
</comment>
<dbReference type="Gene3D" id="1.10.150.130">
    <property type="match status" value="1"/>
</dbReference>
<evidence type="ECO:0000256" key="1">
    <source>
        <dbReference type="ARBA" id="ARBA00023125"/>
    </source>
</evidence>
<dbReference type="RefSeq" id="WP_160718514.1">
    <property type="nucleotide sequence ID" value="NZ_SUMG01000001.1"/>
</dbReference>
<keyword evidence="3" id="KW-1185">Reference proteome</keyword>
<accession>A0AA44BCB9</accession>
<protein>
    <submittedName>
        <fullName evidence="2">Recombinase</fullName>
    </submittedName>
</protein>
<dbReference type="EMBL" id="SUMG01000001">
    <property type="protein sequence ID" value="NBG87224.1"/>
    <property type="molecule type" value="Genomic_DNA"/>
</dbReference>
<dbReference type="InterPro" id="IPR010998">
    <property type="entry name" value="Integrase_recombinase_N"/>
</dbReference>
<dbReference type="GO" id="GO:0003677">
    <property type="term" value="F:DNA binding"/>
    <property type="evidence" value="ECO:0007669"/>
    <property type="project" value="UniProtKB-KW"/>
</dbReference>
<organism evidence="2 3">
    <name type="scientific">Isachenkonia alkalipeptolytica</name>
    <dbReference type="NCBI Taxonomy" id="2565777"/>
    <lineage>
        <taxon>Bacteria</taxon>
        <taxon>Bacillati</taxon>
        <taxon>Bacillota</taxon>
        <taxon>Clostridia</taxon>
        <taxon>Eubacteriales</taxon>
        <taxon>Clostridiaceae</taxon>
        <taxon>Isachenkonia</taxon>
    </lineage>
</organism>
<evidence type="ECO:0000313" key="2">
    <source>
        <dbReference type="EMBL" id="NBG87224.1"/>
    </source>
</evidence>
<evidence type="ECO:0000313" key="3">
    <source>
        <dbReference type="Proteomes" id="UP000449710"/>
    </source>
</evidence>
<sequence length="139" mass="16691">MDELFEHEVQIEKVRNENKVLLKGFEQWLQESGFGKKTIRNHLFNAEFYINDFLLYYEPVKAREGIEEVSNFFDDWFIRKAMWSNKASVLSNITSLKKFYQYLVEIGEIQGIDSEMLKRRIKEEKADWVEAVEAYNDFD</sequence>
<gene>
    <name evidence="2" type="ORF">ISALK_01790</name>
</gene>
<keyword evidence="1" id="KW-0238">DNA-binding</keyword>
<dbReference type="AlphaFoldDB" id="A0AA44BCB9"/>